<evidence type="ECO:0000313" key="3">
    <source>
        <dbReference type="Proteomes" id="UP000019471"/>
    </source>
</evidence>
<name>W9VVI8_9EURO</name>
<dbReference type="AlphaFoldDB" id="W9VVI8"/>
<organism evidence="2 3">
    <name type="scientific">Cladophialophora psammophila CBS 110553</name>
    <dbReference type="NCBI Taxonomy" id="1182543"/>
    <lineage>
        <taxon>Eukaryota</taxon>
        <taxon>Fungi</taxon>
        <taxon>Dikarya</taxon>
        <taxon>Ascomycota</taxon>
        <taxon>Pezizomycotina</taxon>
        <taxon>Eurotiomycetes</taxon>
        <taxon>Chaetothyriomycetidae</taxon>
        <taxon>Chaetothyriales</taxon>
        <taxon>Herpotrichiellaceae</taxon>
        <taxon>Cladophialophora</taxon>
    </lineage>
</organism>
<proteinExistence type="predicted"/>
<feature type="coiled-coil region" evidence="1">
    <location>
        <begin position="103"/>
        <end position="130"/>
    </location>
</feature>
<protein>
    <submittedName>
        <fullName evidence="2">Uncharacterized protein</fullName>
    </submittedName>
</protein>
<dbReference type="HOGENOM" id="CLU_130509_0_0_1"/>
<evidence type="ECO:0000313" key="2">
    <source>
        <dbReference type="EMBL" id="EXJ56221.1"/>
    </source>
</evidence>
<keyword evidence="1" id="KW-0175">Coiled coil</keyword>
<keyword evidence="3" id="KW-1185">Reference proteome</keyword>
<evidence type="ECO:0000256" key="1">
    <source>
        <dbReference type="SAM" id="Coils"/>
    </source>
</evidence>
<dbReference type="Proteomes" id="UP000019471">
    <property type="component" value="Unassembled WGS sequence"/>
</dbReference>
<comment type="caution">
    <text evidence="2">The sequence shown here is derived from an EMBL/GenBank/DDBJ whole genome shotgun (WGS) entry which is preliminary data.</text>
</comment>
<dbReference type="OrthoDB" id="10424932at2759"/>
<dbReference type="RefSeq" id="XP_007751436.1">
    <property type="nucleotide sequence ID" value="XM_007753246.1"/>
</dbReference>
<sequence length="130" mass="15212">MMTMSNRDICQADQFNPNEGFKVLDQDFAYFDTYPYDFLCDKPEQRLSDAVFDSFDIPPLPTTEWADYGTELANYPTEAAEDFILQAQPITERDIVNESPSREGELEKTLLRLQEKTEKLERELENIRNE</sequence>
<accession>W9VVI8</accession>
<dbReference type="GeneID" id="19197363"/>
<gene>
    <name evidence="2" type="ORF">A1O5_12677</name>
</gene>
<reference evidence="2 3" key="1">
    <citation type="submission" date="2013-03" db="EMBL/GenBank/DDBJ databases">
        <title>The Genome Sequence of Cladophialophora psammophila CBS 110553.</title>
        <authorList>
            <consortium name="The Broad Institute Genomics Platform"/>
            <person name="Cuomo C."/>
            <person name="de Hoog S."/>
            <person name="Gorbushina A."/>
            <person name="Walker B."/>
            <person name="Young S.K."/>
            <person name="Zeng Q."/>
            <person name="Gargeya S."/>
            <person name="Fitzgerald M."/>
            <person name="Haas B."/>
            <person name="Abouelleil A."/>
            <person name="Allen A.W."/>
            <person name="Alvarado L."/>
            <person name="Arachchi H.M."/>
            <person name="Berlin A.M."/>
            <person name="Chapman S.B."/>
            <person name="Gainer-Dewar J."/>
            <person name="Goldberg J."/>
            <person name="Griggs A."/>
            <person name="Gujja S."/>
            <person name="Hansen M."/>
            <person name="Howarth C."/>
            <person name="Imamovic A."/>
            <person name="Ireland A."/>
            <person name="Larimer J."/>
            <person name="McCowan C."/>
            <person name="Murphy C."/>
            <person name="Pearson M."/>
            <person name="Poon T.W."/>
            <person name="Priest M."/>
            <person name="Roberts A."/>
            <person name="Saif S."/>
            <person name="Shea T."/>
            <person name="Sisk P."/>
            <person name="Sykes S."/>
            <person name="Wortman J."/>
            <person name="Nusbaum C."/>
            <person name="Birren B."/>
        </authorList>
    </citation>
    <scope>NUCLEOTIDE SEQUENCE [LARGE SCALE GENOMIC DNA]</scope>
    <source>
        <strain evidence="2 3">CBS 110553</strain>
    </source>
</reference>
<dbReference type="EMBL" id="AMGX01000036">
    <property type="protein sequence ID" value="EXJ56221.1"/>
    <property type="molecule type" value="Genomic_DNA"/>
</dbReference>